<dbReference type="GO" id="GO:0010628">
    <property type="term" value="P:positive regulation of gene expression"/>
    <property type="evidence" value="ECO:0007669"/>
    <property type="project" value="UniProtKB-ARBA"/>
</dbReference>
<evidence type="ECO:0000256" key="9">
    <source>
        <dbReference type="ARBA" id="ARBA00023027"/>
    </source>
</evidence>
<dbReference type="PANTHER" id="PTHR12346:SF0">
    <property type="entry name" value="SIN3A, ISOFORM G"/>
    <property type="match status" value="1"/>
</dbReference>
<evidence type="ECO:0000256" key="16">
    <source>
        <dbReference type="SAM" id="MobiDB-lite"/>
    </source>
</evidence>
<dbReference type="InterPro" id="IPR013194">
    <property type="entry name" value="HDAC_interact_dom"/>
</dbReference>
<dbReference type="CDD" id="cd01171">
    <property type="entry name" value="YXKO-related"/>
    <property type="match status" value="1"/>
</dbReference>
<organism evidence="18 19">
    <name type="scientific">Mortierella alpina</name>
    <name type="common">Oleaginous fungus</name>
    <name type="synonym">Mortierella renispora</name>
    <dbReference type="NCBI Taxonomy" id="64518"/>
    <lineage>
        <taxon>Eukaryota</taxon>
        <taxon>Fungi</taxon>
        <taxon>Fungi incertae sedis</taxon>
        <taxon>Mucoromycota</taxon>
        <taxon>Mortierellomycotina</taxon>
        <taxon>Mortierellomycetes</taxon>
        <taxon>Mortierellales</taxon>
        <taxon>Mortierellaceae</taxon>
        <taxon>Mortierella</taxon>
    </lineage>
</organism>
<dbReference type="Pfam" id="PF02671">
    <property type="entry name" value="PAH"/>
    <property type="match status" value="3"/>
</dbReference>
<dbReference type="GO" id="GO:0005737">
    <property type="term" value="C:cytoplasm"/>
    <property type="evidence" value="ECO:0007669"/>
    <property type="project" value="UniProtKB-SubCell"/>
</dbReference>
<evidence type="ECO:0000256" key="6">
    <source>
        <dbReference type="ARBA" id="ARBA00022840"/>
    </source>
</evidence>
<dbReference type="InterPro" id="IPR039774">
    <property type="entry name" value="Sin3-like"/>
</dbReference>
<dbReference type="PROSITE" id="PS51477">
    <property type="entry name" value="PAH"/>
    <property type="match status" value="3"/>
</dbReference>
<keyword evidence="7" id="KW-0521">NADP</keyword>
<evidence type="ECO:0000313" key="19">
    <source>
        <dbReference type="Proteomes" id="UP000717515"/>
    </source>
</evidence>
<dbReference type="Gene3D" id="3.40.1190.20">
    <property type="match status" value="1"/>
</dbReference>
<dbReference type="Proteomes" id="UP000717515">
    <property type="component" value="Unassembled WGS sequence"/>
</dbReference>
<feature type="region of interest" description="Disordered" evidence="16">
    <location>
        <begin position="506"/>
        <end position="579"/>
    </location>
</feature>
<comment type="subcellular location">
    <subcellularLocation>
        <location evidence="14">Cytoplasm</location>
    </subcellularLocation>
    <subcellularLocation>
        <location evidence="1 15">Nucleus</location>
    </subcellularLocation>
</comment>
<feature type="binding site" evidence="14">
    <location>
        <begin position="1652"/>
        <end position="1656"/>
    </location>
    <ligand>
        <name>ATP</name>
        <dbReference type="ChEBI" id="CHEBI:30616"/>
    </ligand>
</feature>
<dbReference type="EC" id="4.2.1.93" evidence="14"/>
<feature type="compositionally biased region" description="Low complexity" evidence="16">
    <location>
        <begin position="94"/>
        <end position="103"/>
    </location>
</feature>
<feature type="compositionally biased region" description="Low complexity" evidence="16">
    <location>
        <begin position="212"/>
        <end position="222"/>
    </location>
</feature>
<feature type="compositionally biased region" description="Low complexity" evidence="16">
    <location>
        <begin position="375"/>
        <end position="391"/>
    </location>
</feature>
<feature type="compositionally biased region" description="Pro residues" evidence="16">
    <location>
        <begin position="77"/>
        <end position="93"/>
    </location>
</feature>
<dbReference type="NCBIfam" id="TIGR00196">
    <property type="entry name" value="yjeF_cterm"/>
    <property type="match status" value="1"/>
</dbReference>
<feature type="binding site" evidence="14">
    <location>
        <position position="1681"/>
    </location>
    <ligand>
        <name>(6S)-NADPHX</name>
        <dbReference type="ChEBI" id="CHEBI:64076"/>
    </ligand>
</feature>
<dbReference type="GO" id="GO:0000122">
    <property type="term" value="P:negative regulation of transcription by RNA polymerase II"/>
    <property type="evidence" value="ECO:0007669"/>
    <property type="project" value="TreeGrafter"/>
</dbReference>
<feature type="compositionally biased region" description="Pro residues" evidence="16">
    <location>
        <begin position="196"/>
        <end position="211"/>
    </location>
</feature>
<feature type="compositionally biased region" description="Polar residues" evidence="16">
    <location>
        <begin position="30"/>
        <end position="41"/>
    </location>
</feature>
<feature type="domain" description="YjeF C-terminal" evidence="17">
    <location>
        <begin position="1443"/>
        <end position="1756"/>
    </location>
</feature>
<dbReference type="PROSITE" id="PS51383">
    <property type="entry name" value="YJEF_C_3"/>
    <property type="match status" value="1"/>
</dbReference>
<comment type="function">
    <text evidence="14">Catalyzes the dehydration of the S-form of NAD(P)HX at the expense of ATP, which is converted to ADP. Together with NAD(P)HX epimerase, which catalyzes the epimerization of the S- and R-forms, the enzyme allows the repair of both epimers of NAD(P)HX, a damaged form of NAD(P)H that is a result of enzymatic or heat-dependent hydration.</text>
</comment>
<feature type="region of interest" description="Disordered" evidence="16">
    <location>
        <begin position="1"/>
        <end position="222"/>
    </location>
</feature>
<evidence type="ECO:0000259" key="17">
    <source>
        <dbReference type="PROSITE" id="PS51383"/>
    </source>
</evidence>
<dbReference type="PANTHER" id="PTHR12346">
    <property type="entry name" value="SIN3B-RELATED"/>
    <property type="match status" value="1"/>
</dbReference>
<protein>
    <recommendedName>
        <fullName evidence="14">ATP-dependent (S)-NAD(P)H-hydrate dehydratase</fullName>
        <ecNumber evidence="14">4.2.1.93</ecNumber>
    </recommendedName>
    <alternativeName>
        <fullName evidence="14">ATP-dependent NAD(P)HX dehydratase</fullName>
    </alternativeName>
</protein>
<evidence type="ECO:0000256" key="11">
    <source>
        <dbReference type="ARBA" id="ARBA00023239"/>
    </source>
</evidence>
<keyword evidence="2" id="KW-0678">Repressor</keyword>
<evidence type="ECO:0000313" key="18">
    <source>
        <dbReference type="EMBL" id="KAG9324562.1"/>
    </source>
</evidence>
<dbReference type="Pfam" id="PF08295">
    <property type="entry name" value="Sin3_corepress"/>
    <property type="match status" value="1"/>
</dbReference>
<keyword evidence="10" id="KW-0804">Transcription</keyword>
<evidence type="ECO:0000256" key="8">
    <source>
        <dbReference type="ARBA" id="ARBA00023015"/>
    </source>
</evidence>
<dbReference type="GO" id="GO:0047453">
    <property type="term" value="F:ATP-dependent NAD(P)H-hydrate dehydratase activity"/>
    <property type="evidence" value="ECO:0007669"/>
    <property type="project" value="UniProtKB-UniRule"/>
</dbReference>
<evidence type="ECO:0000256" key="15">
    <source>
        <dbReference type="PROSITE-ProRule" id="PRU00810"/>
    </source>
</evidence>
<evidence type="ECO:0000256" key="1">
    <source>
        <dbReference type="ARBA" id="ARBA00004123"/>
    </source>
</evidence>
<comment type="catalytic activity">
    <reaction evidence="14">
        <text>(6S)-NADHX + ATP = ADP + phosphate + NADH + H(+)</text>
        <dbReference type="Rhea" id="RHEA:19017"/>
        <dbReference type="ChEBI" id="CHEBI:15378"/>
        <dbReference type="ChEBI" id="CHEBI:30616"/>
        <dbReference type="ChEBI" id="CHEBI:43474"/>
        <dbReference type="ChEBI" id="CHEBI:57945"/>
        <dbReference type="ChEBI" id="CHEBI:64074"/>
        <dbReference type="ChEBI" id="CHEBI:456216"/>
        <dbReference type="EC" id="4.2.1.93"/>
    </reaction>
</comment>
<accession>A0A9P8CYI6</accession>
<dbReference type="GO" id="GO:0003714">
    <property type="term" value="F:transcription corepressor activity"/>
    <property type="evidence" value="ECO:0007669"/>
    <property type="project" value="InterPro"/>
</dbReference>
<comment type="similarity">
    <text evidence="14">Belongs to the NnrD/CARKD family.</text>
</comment>
<keyword evidence="14" id="KW-0963">Cytoplasm</keyword>
<feature type="binding site" evidence="14">
    <location>
        <position position="1559"/>
    </location>
    <ligand>
        <name>(6S)-NADPHX</name>
        <dbReference type="ChEBI" id="CHEBI:64076"/>
    </ligand>
</feature>
<keyword evidence="6 14" id="KW-0067">ATP-binding</keyword>
<feature type="compositionally biased region" description="Low complexity" evidence="16">
    <location>
        <begin position="49"/>
        <end position="58"/>
    </location>
</feature>
<dbReference type="InterPro" id="IPR000631">
    <property type="entry name" value="CARKD"/>
</dbReference>
<dbReference type="SUPFAM" id="SSF53613">
    <property type="entry name" value="Ribokinase-like"/>
    <property type="match status" value="1"/>
</dbReference>
<dbReference type="InterPro" id="IPR036600">
    <property type="entry name" value="PAH_sf"/>
</dbReference>
<keyword evidence="9 14" id="KW-0520">NAD</keyword>
<keyword evidence="5 14" id="KW-0547">Nucleotide-binding</keyword>
<evidence type="ECO:0000256" key="10">
    <source>
        <dbReference type="ARBA" id="ARBA00023163"/>
    </source>
</evidence>
<dbReference type="InterPro" id="IPR031693">
    <property type="entry name" value="Sin3_C"/>
</dbReference>
<dbReference type="SMART" id="SM00761">
    <property type="entry name" value="HDAC_interact"/>
    <property type="match status" value="1"/>
</dbReference>
<dbReference type="GO" id="GO:0033698">
    <property type="term" value="C:Rpd3L complex"/>
    <property type="evidence" value="ECO:0007669"/>
    <property type="project" value="UniProtKB-ARBA"/>
</dbReference>
<gene>
    <name evidence="18" type="ORF">KVV02_005095</name>
</gene>
<feature type="region of interest" description="Disordered" evidence="16">
    <location>
        <begin position="338"/>
        <end position="395"/>
    </location>
</feature>
<keyword evidence="3 14" id="KW-0597">Phosphoprotein</keyword>
<feature type="binding site" evidence="14">
    <location>
        <begin position="1671"/>
        <end position="1680"/>
    </location>
    <ligand>
        <name>ATP</name>
        <dbReference type="ChEBI" id="CHEBI:30616"/>
    </ligand>
</feature>
<dbReference type="Pfam" id="PF01256">
    <property type="entry name" value="Carb_kinase"/>
    <property type="match status" value="1"/>
</dbReference>
<keyword evidence="4" id="KW-0677">Repeat</keyword>
<evidence type="ECO:0000256" key="4">
    <source>
        <dbReference type="ARBA" id="ARBA00022737"/>
    </source>
</evidence>
<dbReference type="FunFam" id="1.20.1160.11:FF:000001">
    <property type="entry name" value="Paired amphipathic helix protein Sin3"/>
    <property type="match status" value="1"/>
</dbReference>
<dbReference type="Pfam" id="PF16879">
    <property type="entry name" value="Sin3a_C"/>
    <property type="match status" value="1"/>
</dbReference>
<dbReference type="HAMAP" id="MF_01965">
    <property type="entry name" value="NADHX_dehydratase"/>
    <property type="match status" value="1"/>
</dbReference>
<dbReference type="SUPFAM" id="SSF47762">
    <property type="entry name" value="PAH2 domain"/>
    <property type="match status" value="3"/>
</dbReference>
<dbReference type="InterPro" id="IPR003822">
    <property type="entry name" value="PAH"/>
</dbReference>
<sequence length="1772" mass="195184">MPAPPPPPSEEKPQWSRGPGPQGYSGPSVDASNRINRSPSGSMPPHPSASPYSHHLPPVVGGSQGPDQHPPSQGGPVLPPPPMSIVGGPPPRSGPSMPSSRAPTSPSLSNVHGGSPHPSAIMPPSSHGPPPSHKAPDGHHHHMASSPQLSHMAPSPHPVQNPHGPHPSSHMSSSINPPPSGNAAGPGPGPGQGQGAPPPPPPSQQTPPAPSGGPSSASSAASNYRPLNVRDALSYLDQVKVQFQDQPDVYNRFLDIMKDFKSQNIDTPGVIERVSTLFKGHPTLISGFNTFLPPGYRIECLSSANEANMIRVTTPSGHTTTQMGGPIVIPERLPPSAPSHYNQSSYHMQQGSGYQPSIPSISQIQLPPVNSPGYMAQPPSQSMGPSGPQSAANSKKTPVEFNHAINYVHKIKNRFSSDPETYKQFLELLQAYQKEMKPITDVYSHVTLLFKNAPDLLDEFKQFLPENGNPPNPDLFDEMMPQPSTPAPAPRSMPTITTLSNGMAVGEFPSPPSSDMYSKKGPQMAQVPAMPGVSKKKRPTAGTGDRPLPEGVPGSNKKRLKQDHRNESGGISPPIPATQSAMITKNPASVEELAFFDRVKKFLGNKQTYHEFLKLINLFSQDILDRKLLVEKVETFLSPNKELMEWFKAFVGWDGKDEVIENVAAPRHKVDLSTCRRYGESYRLLPKSETMLPCTGRDEMCWEVLNDVWASHPNWNVEGEGFMPHKKNQYEEALHKCEEERYEFDMNIEANLNTIALLEPIAKKIQTMSLDERARFKLPEGLGGTSKTIYQRIIKKIYDNERGAEVIDALHNNPAIAVPVVLKRLKQKDEEWKKAQRDWNKLWRDVDSRNFYKALDHQGMTFKATDKKFITSKSLVTEIETIRRDQIDRRLVPSVRPRYQFQFHFKDASLFRDTNSLILSSLERQTSFVNSDREKMESFVKEFVPQFFCLDSHLMNDDDIMMEGDDDLVPSSDTAAKQGEAQVKVEPKDDAISVTGPRVPVAADKDQPRAVSPSNTWIQVGNYDLVYTRLETIKTGATESNKTSSERKSSNTAAIDLGLQDPEGEADMNSEPGSGYVKVFEMLQKVFEGDMEAGVFEERARYIFPTKAYILFTVDKVIGSLLKNVHTIVTDQRCNELIAMFVKDRLHEKNSRRQQIIYRMQADAVVGDENLYKIEYAKDDAAMSIQLLSKNDYTLDTAISSEEKWGYYIDSYVLLTPTEGVIPSTIPTFIKRNLPAVVPDEPNLDVITHSGLEVKICINTYKIFFVSETEDFFMRKGAGLSREKLNEGRGKRLEKMQAWLKSTLEDQESDEAELDAPFQKWLLEGPEDAKQGVTTSVTTVPATEDSTERKIYTTTTATASTAAEDKDVTMASATIRVLLHPSAIHRLCSPVTTQPATILPVIRGLRPWPHTAAQQRLSAQRRYTTANMSKLSDQQRRAATIPTYAQYRSLVPPLSAHLHKGQGGRIGILGGSSDYTGAPYFSGMGALRLGADLCNVICDEDAATAIKSYSPDLIVHPYIRIRAANSAQDSKASQEIWAQTFDDIGALLQRVHVLVIGPGLSRDKGMLQSAKHAIEKAKELEMPIVIDADGLFLIQNEPGLVQGYTKAVLTPNLVEFGRLCDVMKIDAKDRESDEPPAQKLAQALGGVTIIEKGDSDVISDGTKVHIVTNEGGLKRSGGQGDILTGLIATSLAWGLAYEKCVWEHSQAVAKEDIALTACFGACVINRQCSHLAYEKHYRALQASDVLEEIGPFFHGFYDKTRANADWAAAVYG</sequence>
<keyword evidence="11 14" id="KW-0456">Lyase</keyword>
<evidence type="ECO:0000256" key="14">
    <source>
        <dbReference type="HAMAP-Rule" id="MF_03157"/>
    </source>
</evidence>
<evidence type="ECO:0000256" key="7">
    <source>
        <dbReference type="ARBA" id="ARBA00022857"/>
    </source>
</evidence>
<comment type="caution">
    <text evidence="18">The sequence shown here is derived from an EMBL/GenBank/DDBJ whole genome shotgun (WGS) entry which is preliminary data.</text>
</comment>
<dbReference type="GO" id="GO:0005524">
    <property type="term" value="F:ATP binding"/>
    <property type="evidence" value="ECO:0007669"/>
    <property type="project" value="UniProtKB-KW"/>
</dbReference>
<dbReference type="FunFam" id="1.20.1160.11:FF:000003">
    <property type="entry name" value="Paired amphipathic helix SIN3-like protein"/>
    <property type="match status" value="1"/>
</dbReference>
<evidence type="ECO:0000256" key="2">
    <source>
        <dbReference type="ARBA" id="ARBA00022491"/>
    </source>
</evidence>
<dbReference type="FunFam" id="3.40.1190.20:FF:000023">
    <property type="entry name" value="ATP-dependent (S)-NAD(P)H-hydrate dehydratase"/>
    <property type="match status" value="1"/>
</dbReference>
<dbReference type="GO" id="GO:0046496">
    <property type="term" value="P:nicotinamide nucleotide metabolic process"/>
    <property type="evidence" value="ECO:0007669"/>
    <property type="project" value="UniProtKB-UniRule"/>
</dbReference>
<keyword evidence="8" id="KW-0805">Transcription regulation</keyword>
<evidence type="ECO:0000256" key="3">
    <source>
        <dbReference type="ARBA" id="ARBA00022553"/>
    </source>
</evidence>
<dbReference type="FunFam" id="1.20.1160.11:FF:000002">
    <property type="entry name" value="Paired amphipathic helix protein SIN3"/>
    <property type="match status" value="1"/>
</dbReference>
<evidence type="ECO:0000256" key="12">
    <source>
        <dbReference type="ARBA" id="ARBA00023242"/>
    </source>
</evidence>
<name>A0A9P8CYI6_MORAP</name>
<feature type="compositionally biased region" description="Polar residues" evidence="16">
    <location>
        <begin position="339"/>
        <end position="365"/>
    </location>
</feature>
<comment type="cofactor">
    <cofactor evidence="14">
        <name>Mg(2+)</name>
        <dbReference type="ChEBI" id="CHEBI:18420"/>
    </cofactor>
</comment>
<evidence type="ECO:0000256" key="5">
    <source>
        <dbReference type="ARBA" id="ARBA00022741"/>
    </source>
</evidence>
<comment type="catalytic activity">
    <reaction evidence="13 14">
        <text>(6S)-NADPHX + ATP = ADP + phosphate + NADPH + H(+)</text>
        <dbReference type="Rhea" id="RHEA:32231"/>
        <dbReference type="ChEBI" id="CHEBI:15378"/>
        <dbReference type="ChEBI" id="CHEBI:30616"/>
        <dbReference type="ChEBI" id="CHEBI:43474"/>
        <dbReference type="ChEBI" id="CHEBI:57783"/>
        <dbReference type="ChEBI" id="CHEBI:64076"/>
        <dbReference type="ChEBI" id="CHEBI:456216"/>
        <dbReference type="EC" id="4.2.1.93"/>
    </reaction>
</comment>
<dbReference type="Gene3D" id="1.20.1160.11">
    <property type="entry name" value="Paired amphipathic helix"/>
    <property type="match status" value="3"/>
</dbReference>
<dbReference type="InterPro" id="IPR029056">
    <property type="entry name" value="Ribokinase-like"/>
</dbReference>
<feature type="compositionally biased region" description="Gly residues" evidence="16">
    <location>
        <begin position="184"/>
        <end position="194"/>
    </location>
</feature>
<reference evidence="18" key="1">
    <citation type="submission" date="2021-07" db="EMBL/GenBank/DDBJ databases">
        <title>Draft genome of Mortierella alpina, strain LL118, isolated from an aspen leaf litter sample.</title>
        <authorList>
            <person name="Yang S."/>
            <person name="Vinatzer B.A."/>
        </authorList>
    </citation>
    <scope>NUCLEOTIDE SEQUENCE</scope>
    <source>
        <strain evidence="18">LL118</strain>
    </source>
</reference>
<dbReference type="EMBL" id="JAIFTL010000063">
    <property type="protein sequence ID" value="KAG9324562.1"/>
    <property type="molecule type" value="Genomic_DNA"/>
</dbReference>
<feature type="compositionally biased region" description="Low complexity" evidence="16">
    <location>
        <begin position="162"/>
        <end position="183"/>
    </location>
</feature>
<proteinExistence type="inferred from homology"/>
<feature type="binding site" evidence="14">
    <location>
        <begin position="1612"/>
        <end position="1618"/>
    </location>
    <ligand>
        <name>(6S)-NADPHX</name>
        <dbReference type="ChEBI" id="CHEBI:64076"/>
    </ligand>
</feature>
<keyword evidence="12 15" id="KW-0539">Nucleus</keyword>
<evidence type="ECO:0000256" key="13">
    <source>
        <dbReference type="ARBA" id="ARBA00047472"/>
    </source>
</evidence>